<dbReference type="EMBL" id="CAJVPY010005184">
    <property type="protein sequence ID" value="CAG8637369.1"/>
    <property type="molecule type" value="Genomic_DNA"/>
</dbReference>
<organism evidence="2 3">
    <name type="scientific">Dentiscutata erythropus</name>
    <dbReference type="NCBI Taxonomy" id="1348616"/>
    <lineage>
        <taxon>Eukaryota</taxon>
        <taxon>Fungi</taxon>
        <taxon>Fungi incertae sedis</taxon>
        <taxon>Mucoromycota</taxon>
        <taxon>Glomeromycotina</taxon>
        <taxon>Glomeromycetes</taxon>
        <taxon>Diversisporales</taxon>
        <taxon>Gigasporaceae</taxon>
        <taxon>Dentiscutata</taxon>
    </lineage>
</organism>
<evidence type="ECO:0000313" key="3">
    <source>
        <dbReference type="Proteomes" id="UP000789405"/>
    </source>
</evidence>
<dbReference type="AlphaFoldDB" id="A0A9N9DEW6"/>
<name>A0A9N9DEW6_9GLOM</name>
<keyword evidence="3" id="KW-1185">Reference proteome</keyword>
<dbReference type="OrthoDB" id="2419798at2759"/>
<proteinExistence type="predicted"/>
<comment type="caution">
    <text evidence="2">The sequence shown here is derived from an EMBL/GenBank/DDBJ whole genome shotgun (WGS) entry which is preliminary data.</text>
</comment>
<feature type="region of interest" description="Disordered" evidence="1">
    <location>
        <begin position="1"/>
        <end position="21"/>
    </location>
</feature>
<reference evidence="2" key="1">
    <citation type="submission" date="2021-06" db="EMBL/GenBank/DDBJ databases">
        <authorList>
            <person name="Kallberg Y."/>
            <person name="Tangrot J."/>
            <person name="Rosling A."/>
        </authorList>
    </citation>
    <scope>NUCLEOTIDE SEQUENCE</scope>
    <source>
        <strain evidence="2">MA453B</strain>
    </source>
</reference>
<dbReference type="Proteomes" id="UP000789405">
    <property type="component" value="Unassembled WGS sequence"/>
</dbReference>
<evidence type="ECO:0000313" key="2">
    <source>
        <dbReference type="EMBL" id="CAG8637369.1"/>
    </source>
</evidence>
<sequence>MQSHISLETGEITINNETESTQSLPVDDSLIIDIEDTNIDFYLEEEFDKEPLQFGVELEDIDIEDGLTIENFFNIQMYEQNQKETIERSSIDYSQPPTSTTEDWSIYY</sequence>
<evidence type="ECO:0000256" key="1">
    <source>
        <dbReference type="SAM" id="MobiDB-lite"/>
    </source>
</evidence>
<feature type="compositionally biased region" description="Polar residues" evidence="1">
    <location>
        <begin position="91"/>
        <end position="108"/>
    </location>
</feature>
<feature type="compositionally biased region" description="Low complexity" evidence="1">
    <location>
        <begin position="8"/>
        <end position="21"/>
    </location>
</feature>
<gene>
    <name evidence="2" type="ORF">DERYTH_LOCUS9471</name>
</gene>
<feature type="region of interest" description="Disordered" evidence="1">
    <location>
        <begin position="84"/>
        <end position="108"/>
    </location>
</feature>
<protein>
    <submittedName>
        <fullName evidence="2">25768_t:CDS:1</fullName>
    </submittedName>
</protein>
<accession>A0A9N9DEW6</accession>